<dbReference type="InterPro" id="IPR044135">
    <property type="entry name" value="Met-tRNA-FMT_C"/>
</dbReference>
<evidence type="ECO:0000256" key="5">
    <source>
        <dbReference type="SAM" id="MobiDB-lite"/>
    </source>
</evidence>
<gene>
    <name evidence="8" type="ORF">MNBD_PLANCTO03-1146</name>
</gene>
<evidence type="ECO:0000256" key="3">
    <source>
        <dbReference type="ARBA" id="ARBA00022679"/>
    </source>
</evidence>
<dbReference type="NCBIfam" id="TIGR00460">
    <property type="entry name" value="fmt"/>
    <property type="match status" value="1"/>
</dbReference>
<sequence>MRILFFGSGAFGLPTLKTLARAHEVSMVITQPDRKAGRGGRLTPTPIGAWAAEHLAKGTTAVPLLKPERVNEPEVIEQIRATEADAWVVIAFGQKLGQPLLADRFAINLHASLLPRWRGAAPINAAILAGDTTTGNSVITLADRMDAGLVLGRSERPIAPTATASELHDQLAADGPELVLRVLAAHEAGRVPAVEQDEAQVTLAPKLSRADSWIDCTDSADACSRRINGLSPWPGVQAEIAGIALKLLRAQPHQDAHKTPTPASAPTAPPGTLLDPAAGLIACGEGVLQLLEVQPSGKKPMAWADFARGRALEAGCVLTAHTPEP</sequence>
<dbReference type="EC" id="2.1.2.9" evidence="2"/>
<dbReference type="SUPFAM" id="SSF53328">
    <property type="entry name" value="Formyltransferase"/>
    <property type="match status" value="1"/>
</dbReference>
<evidence type="ECO:0000256" key="4">
    <source>
        <dbReference type="ARBA" id="ARBA00022917"/>
    </source>
</evidence>
<dbReference type="GO" id="GO:0005829">
    <property type="term" value="C:cytosol"/>
    <property type="evidence" value="ECO:0007669"/>
    <property type="project" value="TreeGrafter"/>
</dbReference>
<dbReference type="InterPro" id="IPR005794">
    <property type="entry name" value="Fmt"/>
</dbReference>
<dbReference type="PANTHER" id="PTHR11138">
    <property type="entry name" value="METHIONYL-TRNA FORMYLTRANSFERASE"/>
    <property type="match status" value="1"/>
</dbReference>
<keyword evidence="3 8" id="KW-0808">Transferase</keyword>
<dbReference type="Pfam" id="PF00551">
    <property type="entry name" value="Formyl_trans_N"/>
    <property type="match status" value="1"/>
</dbReference>
<evidence type="ECO:0000259" key="7">
    <source>
        <dbReference type="Pfam" id="PF02911"/>
    </source>
</evidence>
<feature type="domain" description="Formyl transferase N-terminal" evidence="6">
    <location>
        <begin position="1"/>
        <end position="183"/>
    </location>
</feature>
<dbReference type="Gene3D" id="3.40.50.12230">
    <property type="match status" value="1"/>
</dbReference>
<dbReference type="InterPro" id="IPR005793">
    <property type="entry name" value="Formyl_trans_C"/>
</dbReference>
<dbReference type="InterPro" id="IPR041711">
    <property type="entry name" value="Met-tRNA-FMT_N"/>
</dbReference>
<dbReference type="GO" id="GO:0004479">
    <property type="term" value="F:methionyl-tRNA formyltransferase activity"/>
    <property type="evidence" value="ECO:0007669"/>
    <property type="project" value="UniProtKB-EC"/>
</dbReference>
<evidence type="ECO:0000313" key="8">
    <source>
        <dbReference type="EMBL" id="VAX36872.1"/>
    </source>
</evidence>
<dbReference type="InterPro" id="IPR002376">
    <property type="entry name" value="Formyl_transf_N"/>
</dbReference>
<evidence type="ECO:0000256" key="1">
    <source>
        <dbReference type="ARBA" id="ARBA00010699"/>
    </source>
</evidence>
<feature type="region of interest" description="Disordered" evidence="5">
    <location>
        <begin position="252"/>
        <end position="271"/>
    </location>
</feature>
<dbReference type="HAMAP" id="MF_00182">
    <property type="entry name" value="Formyl_trans"/>
    <property type="match status" value="1"/>
</dbReference>
<proteinExistence type="inferred from homology"/>
<dbReference type="InterPro" id="IPR036477">
    <property type="entry name" value="Formyl_transf_N_sf"/>
</dbReference>
<dbReference type="SUPFAM" id="SSF50486">
    <property type="entry name" value="FMT C-terminal domain-like"/>
    <property type="match status" value="1"/>
</dbReference>
<comment type="similarity">
    <text evidence="1">Belongs to the Fmt family.</text>
</comment>
<dbReference type="EMBL" id="UOGK01000081">
    <property type="protein sequence ID" value="VAX36872.1"/>
    <property type="molecule type" value="Genomic_DNA"/>
</dbReference>
<feature type="domain" description="Formyl transferase C-terminal" evidence="7">
    <location>
        <begin position="206"/>
        <end position="310"/>
    </location>
</feature>
<evidence type="ECO:0000259" key="6">
    <source>
        <dbReference type="Pfam" id="PF00551"/>
    </source>
</evidence>
<organism evidence="8">
    <name type="scientific">hydrothermal vent metagenome</name>
    <dbReference type="NCBI Taxonomy" id="652676"/>
    <lineage>
        <taxon>unclassified sequences</taxon>
        <taxon>metagenomes</taxon>
        <taxon>ecological metagenomes</taxon>
    </lineage>
</organism>
<dbReference type="InterPro" id="IPR011034">
    <property type="entry name" value="Formyl_transferase-like_C_sf"/>
</dbReference>
<dbReference type="CDD" id="cd08704">
    <property type="entry name" value="Met_tRNA_FMT_C"/>
    <property type="match status" value="1"/>
</dbReference>
<dbReference type="AlphaFoldDB" id="A0A3B1D834"/>
<name>A0A3B1D834_9ZZZZ</name>
<keyword evidence="4" id="KW-0648">Protein biosynthesis</keyword>
<dbReference type="Pfam" id="PF02911">
    <property type="entry name" value="Formyl_trans_C"/>
    <property type="match status" value="1"/>
</dbReference>
<accession>A0A3B1D834</accession>
<reference evidence="8" key="1">
    <citation type="submission" date="2018-06" db="EMBL/GenBank/DDBJ databases">
        <authorList>
            <person name="Zhirakovskaya E."/>
        </authorList>
    </citation>
    <scope>NUCLEOTIDE SEQUENCE</scope>
</reference>
<dbReference type="PANTHER" id="PTHR11138:SF5">
    <property type="entry name" value="METHIONYL-TRNA FORMYLTRANSFERASE, MITOCHONDRIAL"/>
    <property type="match status" value="1"/>
</dbReference>
<evidence type="ECO:0000256" key="2">
    <source>
        <dbReference type="ARBA" id="ARBA00012261"/>
    </source>
</evidence>
<protein>
    <recommendedName>
        <fullName evidence="2">methionyl-tRNA formyltransferase</fullName>
        <ecNumber evidence="2">2.1.2.9</ecNumber>
    </recommendedName>
</protein>
<dbReference type="CDD" id="cd08646">
    <property type="entry name" value="FMT_core_Met-tRNA-FMT_N"/>
    <property type="match status" value="1"/>
</dbReference>